<dbReference type="InParanoid" id="A0A165AS02"/>
<dbReference type="Pfam" id="PF00590">
    <property type="entry name" value="TP_methylase"/>
    <property type="match status" value="1"/>
</dbReference>
<evidence type="ECO:0000259" key="7">
    <source>
        <dbReference type="Pfam" id="PF00590"/>
    </source>
</evidence>
<dbReference type="Gene3D" id="3.40.1010.10">
    <property type="entry name" value="Cobalt-precorrin-4 Transmethylase, Domain 1"/>
    <property type="match status" value="1"/>
</dbReference>
<dbReference type="STRING" id="1314781.A0A165AS02"/>
<dbReference type="OrthoDB" id="508204at2759"/>
<dbReference type="Pfam" id="PF14823">
    <property type="entry name" value="Sirohm_synth_C"/>
    <property type="match status" value="1"/>
</dbReference>
<proteinExistence type="inferred from homology"/>
<evidence type="ECO:0000256" key="4">
    <source>
        <dbReference type="ARBA" id="ARBA00022691"/>
    </source>
</evidence>
<evidence type="ECO:0000313" key="9">
    <source>
        <dbReference type="EMBL" id="KZV79350.1"/>
    </source>
</evidence>
<evidence type="ECO:0000259" key="8">
    <source>
        <dbReference type="Pfam" id="PF14823"/>
    </source>
</evidence>
<dbReference type="PANTHER" id="PTHR45790:SF6">
    <property type="entry name" value="UROPORPHYRINOGEN-III C-METHYLTRANSFERASE"/>
    <property type="match status" value="1"/>
</dbReference>
<dbReference type="FunCoup" id="A0A165AS02">
    <property type="interactions" value="112"/>
</dbReference>
<dbReference type="SUPFAM" id="SSF53790">
    <property type="entry name" value="Tetrapyrrole methylase"/>
    <property type="match status" value="1"/>
</dbReference>
<dbReference type="InterPro" id="IPR003043">
    <property type="entry name" value="Uropor_MeTrfase_CS"/>
</dbReference>
<dbReference type="SUPFAM" id="SSF75615">
    <property type="entry name" value="Siroheme synthase middle domains-like"/>
    <property type="match status" value="1"/>
</dbReference>
<keyword evidence="2 6" id="KW-0489">Methyltransferase</keyword>
<evidence type="ECO:0000256" key="5">
    <source>
        <dbReference type="ARBA" id="ARBA00035662"/>
    </source>
</evidence>
<dbReference type="InterPro" id="IPR036291">
    <property type="entry name" value="NAD(P)-bd_dom_sf"/>
</dbReference>
<keyword evidence="4" id="KW-0949">S-adenosyl-L-methionine</keyword>
<sequence length="577" mass="61190">MSLSYAAPVPGASLLLAFRPVQQTVLVIGSNALAAARAFAALESGAAVLVFAPAGQDSICDELKWRAAQGQLELRVLGDNEDEHDALERVFASSAPRLVCVTDTLRTLDHARSKSSAEWIKRLCARPGVPLNVADMPELCDFTFLATHRAGTHVQLGVTTNGHGCRLAGRIKRELVAALPRDADRAVQNVSRLRVLSKAQGPVEDDEAEAADVNAPAPQRNAVQETDVDAAKRCMRWIAQVSEYWPIPKLAALTEPDMVSLLSDPAPTLQPVSGGVHDFAPAHGRIYLVGSGPGHPGLLTRAAHSLLTSSSTHAVLSDKLVPQSIISLIPPHIELHIARKFPGNADNAQAELLNTAIDLLQRGKTVVRLKQGDPALFGRAGEEVLALRAAGFPPVLVPGVSAALAAPLLASPAIPVTQRGVADALAVCTGVGRGGKGASVPGYERSRTTCVLMAAARVGALCEAMLAPECSRRSGDAYPPHLPVALIERASMRDQRVMCTTLQDLEEAMVALGEQRPPGMLVVGWSVLCLDGEGDTTVLDCVESSEILEIDLQRVQKWLGGIRWKVVEGLDAAWDSL</sequence>
<dbReference type="PROSITE" id="PS00840">
    <property type="entry name" value="SUMT_2"/>
    <property type="match status" value="1"/>
</dbReference>
<dbReference type="GO" id="GO:0004851">
    <property type="term" value="F:uroporphyrin-III C-methyltransferase activity"/>
    <property type="evidence" value="ECO:0007669"/>
    <property type="project" value="TreeGrafter"/>
</dbReference>
<dbReference type="Proteomes" id="UP000077266">
    <property type="component" value="Unassembled WGS sequence"/>
</dbReference>
<evidence type="ECO:0000313" key="10">
    <source>
        <dbReference type="Proteomes" id="UP000077266"/>
    </source>
</evidence>
<keyword evidence="1" id="KW-0488">Methylation</keyword>
<dbReference type="AlphaFoldDB" id="A0A165AS02"/>
<evidence type="ECO:0000256" key="6">
    <source>
        <dbReference type="RuleBase" id="RU003960"/>
    </source>
</evidence>
<evidence type="ECO:0000256" key="3">
    <source>
        <dbReference type="ARBA" id="ARBA00022679"/>
    </source>
</evidence>
<dbReference type="SUPFAM" id="SSF51735">
    <property type="entry name" value="NAD(P)-binding Rossmann-fold domains"/>
    <property type="match status" value="1"/>
</dbReference>
<dbReference type="GO" id="GO:0019354">
    <property type="term" value="P:siroheme biosynthetic process"/>
    <property type="evidence" value="ECO:0007669"/>
    <property type="project" value="TreeGrafter"/>
</dbReference>
<dbReference type="InterPro" id="IPR028162">
    <property type="entry name" value="Met8_C"/>
</dbReference>
<keyword evidence="3 6" id="KW-0808">Transferase</keyword>
<dbReference type="InterPro" id="IPR014777">
    <property type="entry name" value="4pyrrole_Mease_sub1"/>
</dbReference>
<dbReference type="PANTHER" id="PTHR45790">
    <property type="entry name" value="SIROHEME SYNTHASE-RELATED"/>
    <property type="match status" value="1"/>
</dbReference>
<accession>A0A165AS02</accession>
<comment type="similarity">
    <text evidence="5">In the N-terminal section; belongs to the precorrin methyltransferase family.</text>
</comment>
<dbReference type="InterPro" id="IPR050161">
    <property type="entry name" value="Siro_Cobalamin_biosynth"/>
</dbReference>
<organism evidence="9 10">
    <name type="scientific">Exidia glandulosa HHB12029</name>
    <dbReference type="NCBI Taxonomy" id="1314781"/>
    <lineage>
        <taxon>Eukaryota</taxon>
        <taxon>Fungi</taxon>
        <taxon>Dikarya</taxon>
        <taxon>Basidiomycota</taxon>
        <taxon>Agaricomycotina</taxon>
        <taxon>Agaricomycetes</taxon>
        <taxon>Auriculariales</taxon>
        <taxon>Exidiaceae</taxon>
        <taxon>Exidia</taxon>
    </lineage>
</organism>
<dbReference type="Gene3D" id="3.40.50.720">
    <property type="entry name" value="NAD(P)-binding Rossmann-like Domain"/>
    <property type="match status" value="1"/>
</dbReference>
<protein>
    <submittedName>
        <fullName evidence="9">Tetrapyrrole methylase</fullName>
    </submittedName>
</protein>
<feature type="domain" description="Tetrapyrrole methylase" evidence="7">
    <location>
        <begin position="285"/>
        <end position="505"/>
    </location>
</feature>
<dbReference type="InterPro" id="IPR000878">
    <property type="entry name" value="4pyrrol_Mease"/>
</dbReference>
<dbReference type="Pfam" id="PF13241">
    <property type="entry name" value="NAD_binding_7"/>
    <property type="match status" value="1"/>
</dbReference>
<reference evidence="9 10" key="1">
    <citation type="journal article" date="2016" name="Mol. Biol. Evol.">
        <title>Comparative Genomics of Early-Diverging Mushroom-Forming Fungi Provides Insights into the Origins of Lignocellulose Decay Capabilities.</title>
        <authorList>
            <person name="Nagy L.G."/>
            <person name="Riley R."/>
            <person name="Tritt A."/>
            <person name="Adam C."/>
            <person name="Daum C."/>
            <person name="Floudas D."/>
            <person name="Sun H."/>
            <person name="Yadav J.S."/>
            <person name="Pangilinan J."/>
            <person name="Larsson K.H."/>
            <person name="Matsuura K."/>
            <person name="Barry K."/>
            <person name="Labutti K."/>
            <person name="Kuo R."/>
            <person name="Ohm R.A."/>
            <person name="Bhattacharya S.S."/>
            <person name="Shirouzu T."/>
            <person name="Yoshinaga Y."/>
            <person name="Martin F.M."/>
            <person name="Grigoriev I.V."/>
            <person name="Hibbett D.S."/>
        </authorList>
    </citation>
    <scope>NUCLEOTIDE SEQUENCE [LARGE SCALE GENOMIC DNA]</scope>
    <source>
        <strain evidence="9 10">HHB12029</strain>
    </source>
</reference>
<dbReference type="InterPro" id="IPR035996">
    <property type="entry name" value="4pyrrol_Methylase_sf"/>
</dbReference>
<dbReference type="FunFam" id="3.40.1010.10:FF:000006">
    <property type="entry name" value="Siroheme synthase, putative"/>
    <property type="match status" value="1"/>
</dbReference>
<keyword evidence="10" id="KW-1185">Reference proteome</keyword>
<name>A0A165AS02_EXIGL</name>
<evidence type="ECO:0000256" key="1">
    <source>
        <dbReference type="ARBA" id="ARBA00022481"/>
    </source>
</evidence>
<evidence type="ECO:0000256" key="2">
    <source>
        <dbReference type="ARBA" id="ARBA00022603"/>
    </source>
</evidence>
<dbReference type="Gene3D" id="3.30.950.10">
    <property type="entry name" value="Methyltransferase, Cobalt-precorrin-4 Transmethylase, Domain 2"/>
    <property type="match status" value="1"/>
</dbReference>
<dbReference type="GO" id="GO:0032259">
    <property type="term" value="P:methylation"/>
    <property type="evidence" value="ECO:0007669"/>
    <property type="project" value="UniProtKB-KW"/>
</dbReference>
<gene>
    <name evidence="9" type="ORF">EXIGLDRAFT_632186</name>
</gene>
<dbReference type="InterPro" id="IPR014776">
    <property type="entry name" value="4pyrrole_Mease_sub2"/>
</dbReference>
<feature type="domain" description="Siroheme biosynthesis protein Met8 C-terminal" evidence="8">
    <location>
        <begin position="228"/>
        <end position="263"/>
    </location>
</feature>
<comment type="similarity">
    <text evidence="6">Belongs to the precorrin methyltransferase family.</text>
</comment>
<dbReference type="EMBL" id="KV426633">
    <property type="protein sequence ID" value="KZV79350.1"/>
    <property type="molecule type" value="Genomic_DNA"/>
</dbReference>